<keyword evidence="6" id="KW-0239">DNA-directed DNA polymerase</keyword>
<evidence type="ECO:0000256" key="4">
    <source>
        <dbReference type="ARBA" id="ARBA00022695"/>
    </source>
</evidence>
<dbReference type="PANTHER" id="PTHR34388:SF1">
    <property type="entry name" value="DNA POLYMERASE III SUBUNIT DELTA"/>
    <property type="match status" value="1"/>
</dbReference>
<organism evidence="10 11">
    <name type="scientific">Tractidigestivibacter scatoligenes</name>
    <name type="common">Olsenella scatoligenes</name>
    <dbReference type="NCBI Taxonomy" id="1299998"/>
    <lineage>
        <taxon>Bacteria</taxon>
        <taxon>Bacillati</taxon>
        <taxon>Actinomycetota</taxon>
        <taxon>Coriobacteriia</taxon>
        <taxon>Coriobacteriales</taxon>
        <taxon>Atopobiaceae</taxon>
        <taxon>Tractidigestivibacter</taxon>
    </lineage>
</organism>
<dbReference type="STRING" id="1299998.AUL39_04600"/>
<dbReference type="Pfam" id="PF06144">
    <property type="entry name" value="DNA_pol3_delta"/>
    <property type="match status" value="1"/>
</dbReference>
<evidence type="ECO:0000256" key="6">
    <source>
        <dbReference type="ARBA" id="ARBA00022932"/>
    </source>
</evidence>
<proteinExistence type="inferred from homology"/>
<dbReference type="SUPFAM" id="SSF52540">
    <property type="entry name" value="P-loop containing nucleoside triphosphate hydrolases"/>
    <property type="match status" value="1"/>
</dbReference>
<evidence type="ECO:0000256" key="7">
    <source>
        <dbReference type="ARBA" id="ARBA00034754"/>
    </source>
</evidence>
<dbReference type="OrthoDB" id="5243879at2"/>
<dbReference type="InterPro" id="IPR010372">
    <property type="entry name" value="DNA_pol3_delta_N"/>
</dbReference>
<comment type="catalytic activity">
    <reaction evidence="8">
        <text>DNA(n) + a 2'-deoxyribonucleoside 5'-triphosphate = DNA(n+1) + diphosphate</text>
        <dbReference type="Rhea" id="RHEA:22508"/>
        <dbReference type="Rhea" id="RHEA-COMP:17339"/>
        <dbReference type="Rhea" id="RHEA-COMP:17340"/>
        <dbReference type="ChEBI" id="CHEBI:33019"/>
        <dbReference type="ChEBI" id="CHEBI:61560"/>
        <dbReference type="ChEBI" id="CHEBI:173112"/>
        <dbReference type="EC" id="2.7.7.7"/>
    </reaction>
</comment>
<keyword evidence="3" id="KW-0808">Transferase</keyword>
<dbReference type="PANTHER" id="PTHR34388">
    <property type="entry name" value="DNA POLYMERASE III SUBUNIT DELTA"/>
    <property type="match status" value="1"/>
</dbReference>
<gene>
    <name evidence="10" type="ORF">AUL39_04600</name>
</gene>
<dbReference type="InterPro" id="IPR027417">
    <property type="entry name" value="P-loop_NTPase"/>
</dbReference>
<comment type="similarity">
    <text evidence="7">Belongs to the DNA polymerase HolA subunit family.</text>
</comment>
<evidence type="ECO:0000256" key="3">
    <source>
        <dbReference type="ARBA" id="ARBA00022679"/>
    </source>
</evidence>
<dbReference type="GO" id="GO:0003677">
    <property type="term" value="F:DNA binding"/>
    <property type="evidence" value="ECO:0007669"/>
    <property type="project" value="InterPro"/>
</dbReference>
<evidence type="ECO:0000313" key="11">
    <source>
        <dbReference type="Proteomes" id="UP000054078"/>
    </source>
</evidence>
<dbReference type="GO" id="GO:0009360">
    <property type="term" value="C:DNA polymerase III complex"/>
    <property type="evidence" value="ECO:0007669"/>
    <property type="project" value="InterPro"/>
</dbReference>
<dbReference type="RefSeq" id="WP_059054202.1">
    <property type="nucleotide sequence ID" value="NZ_LOJF01000009.1"/>
</dbReference>
<keyword evidence="5" id="KW-0235">DNA replication</keyword>
<protein>
    <recommendedName>
        <fullName evidence="2">DNA polymerase III subunit delta</fullName>
        <ecNumber evidence="1">2.7.7.7</ecNumber>
    </recommendedName>
</protein>
<comment type="caution">
    <text evidence="10">The sequence shown here is derived from an EMBL/GenBank/DDBJ whole genome shotgun (WGS) entry which is preliminary data.</text>
</comment>
<keyword evidence="4" id="KW-0548">Nucleotidyltransferase</keyword>
<reference evidence="10 11" key="1">
    <citation type="submission" date="2015-12" db="EMBL/GenBank/DDBJ databases">
        <title>Draft Genome Sequence of Olsenella scatoligenes SK9K4T; a Producer of 3-Methylindole- (skatole) and 4-Methylphenol- (p-cresol) Isolated from Pig Feces.</title>
        <authorList>
            <person name="Li X."/>
            <person name="Borg B."/>
            <person name="Canibe N."/>
        </authorList>
    </citation>
    <scope>NUCLEOTIDE SEQUENCE [LARGE SCALE GENOMIC DNA]</scope>
    <source>
        <strain evidence="10 11">SK9K4</strain>
    </source>
</reference>
<sequence length="322" mass="34513">MAKTAKLLPAYLVVGADELKRKSAITRLKGYLDEGLAAFNLDEIVPTADTDPTSVISSLNTMPVGNSPRIVIINPADKLPKPVSEALVAYLKDPNPACTLLLSATTLAKSTRLYKAVAKVGPKAVIDCTPATRRDLPGYVQKLARSHGLAIDQDAARALVDRVGESTTMLDTQLRTLSALKGGQGQVTLADVEASVARVAEVKPWEFLDRLSEKDACRSLELYALLRGSSQVGLLTLVTIRIRELICARALDARGEGSGVARALGKQDWQVRNYVRWARRFAPGELERDLAACASCERALKGSADSDSAFLSLIATICGAAR</sequence>
<dbReference type="Proteomes" id="UP000054078">
    <property type="component" value="Unassembled WGS sequence"/>
</dbReference>
<dbReference type="InterPro" id="IPR008921">
    <property type="entry name" value="DNA_pol3_clamp-load_cplx_C"/>
</dbReference>
<dbReference type="GO" id="GO:0003887">
    <property type="term" value="F:DNA-directed DNA polymerase activity"/>
    <property type="evidence" value="ECO:0007669"/>
    <property type="project" value="UniProtKB-KW"/>
</dbReference>
<dbReference type="GO" id="GO:0006261">
    <property type="term" value="P:DNA-templated DNA replication"/>
    <property type="evidence" value="ECO:0007669"/>
    <property type="project" value="TreeGrafter"/>
</dbReference>
<evidence type="ECO:0000313" key="10">
    <source>
        <dbReference type="EMBL" id="KUH58299.1"/>
    </source>
</evidence>
<dbReference type="Gene3D" id="3.40.50.300">
    <property type="entry name" value="P-loop containing nucleotide triphosphate hydrolases"/>
    <property type="match status" value="1"/>
</dbReference>
<evidence type="ECO:0000256" key="8">
    <source>
        <dbReference type="ARBA" id="ARBA00049244"/>
    </source>
</evidence>
<evidence type="ECO:0000256" key="2">
    <source>
        <dbReference type="ARBA" id="ARBA00017703"/>
    </source>
</evidence>
<dbReference type="EC" id="2.7.7.7" evidence="1"/>
<dbReference type="Gene3D" id="1.20.272.10">
    <property type="match status" value="1"/>
</dbReference>
<dbReference type="AlphaFoldDB" id="A0A117J435"/>
<dbReference type="InterPro" id="IPR005790">
    <property type="entry name" value="DNA_polIII_delta"/>
</dbReference>
<accession>A0A117J435</accession>
<name>A0A117J435_TRASO</name>
<evidence type="ECO:0000259" key="9">
    <source>
        <dbReference type="Pfam" id="PF06144"/>
    </source>
</evidence>
<dbReference type="SUPFAM" id="SSF48019">
    <property type="entry name" value="post-AAA+ oligomerization domain-like"/>
    <property type="match status" value="1"/>
</dbReference>
<evidence type="ECO:0000256" key="1">
    <source>
        <dbReference type="ARBA" id="ARBA00012417"/>
    </source>
</evidence>
<evidence type="ECO:0000256" key="5">
    <source>
        <dbReference type="ARBA" id="ARBA00022705"/>
    </source>
</evidence>
<dbReference type="EMBL" id="LOJF01000009">
    <property type="protein sequence ID" value="KUH58299.1"/>
    <property type="molecule type" value="Genomic_DNA"/>
</dbReference>
<keyword evidence="11" id="KW-1185">Reference proteome</keyword>
<feature type="domain" description="DNA polymerase III delta N-terminal" evidence="9">
    <location>
        <begin position="11"/>
        <end position="119"/>
    </location>
</feature>
<dbReference type="Gene3D" id="1.10.8.60">
    <property type="match status" value="1"/>
</dbReference>
<dbReference type="NCBIfam" id="TIGR01128">
    <property type="entry name" value="holA"/>
    <property type="match status" value="1"/>
</dbReference>